<evidence type="ECO:0000256" key="1">
    <source>
        <dbReference type="ARBA" id="ARBA00007100"/>
    </source>
</evidence>
<dbReference type="RefSeq" id="WP_095721392.1">
    <property type="nucleotide sequence ID" value="NZ_NTFS01000072.1"/>
</dbReference>
<dbReference type="InterPro" id="IPR032698">
    <property type="entry name" value="SirB1_N"/>
</dbReference>
<evidence type="ECO:0000259" key="3">
    <source>
        <dbReference type="Pfam" id="PF13369"/>
    </source>
</evidence>
<dbReference type="Pfam" id="PF13369">
    <property type="entry name" value="Transglut_core2"/>
    <property type="match status" value="1"/>
</dbReference>
<sequence length="275" mass="32031">MNYLLARQYFSQEIQQPDEYIDLAKAALFIAQEEYPHIDPEEYLNGLDTIALDLQERLPRDRYPMKVIQTINQYLYEDLGFAGNTEHYYDPCNSFLNDVIDRRTGIPITLAVVYLEIARRIDFPMVGIGMPGHFLVRPDIADMEIFVDAFHGGEIMFPQDCEDRLSQLYQQPVTLEPKYLPVLSKTQILARMLSNLKYIYLNQQELEKALAAVERILLLTPDSIIEIRDRGLLSYQLGRFHQAENDLQRYLQETPKARDINVIQQLLNQLKGSRD</sequence>
<comment type="similarity">
    <text evidence="1">Belongs to the UPF0162 family.</text>
</comment>
<dbReference type="Pfam" id="PF13371">
    <property type="entry name" value="TPR_9"/>
    <property type="match status" value="1"/>
</dbReference>
<accession>A0A2A2TL00</accession>
<keyword evidence="2" id="KW-0802">TPR repeat</keyword>
<evidence type="ECO:0000313" key="4">
    <source>
        <dbReference type="EMBL" id="PAX57181.1"/>
    </source>
</evidence>
<dbReference type="PROSITE" id="PS50005">
    <property type="entry name" value="TPR"/>
    <property type="match status" value="1"/>
</dbReference>
<organism evidence="4 5">
    <name type="scientific">Brunnivagina elsteri CCALA 953</name>
    <dbReference type="NCBI Taxonomy" id="987040"/>
    <lineage>
        <taxon>Bacteria</taxon>
        <taxon>Bacillati</taxon>
        <taxon>Cyanobacteriota</taxon>
        <taxon>Cyanophyceae</taxon>
        <taxon>Nostocales</taxon>
        <taxon>Calotrichaceae</taxon>
        <taxon>Brunnivagina</taxon>
    </lineage>
</organism>
<feature type="repeat" description="TPR" evidence="2">
    <location>
        <begin position="190"/>
        <end position="223"/>
    </location>
</feature>
<dbReference type="OrthoDB" id="232498at2"/>
<dbReference type="Proteomes" id="UP000218238">
    <property type="component" value="Unassembled WGS sequence"/>
</dbReference>
<keyword evidence="5" id="KW-1185">Reference proteome</keyword>
<dbReference type="PANTHER" id="PTHR31350">
    <property type="entry name" value="SI:DKEY-261L7.2"/>
    <property type="match status" value="1"/>
</dbReference>
<dbReference type="Gene3D" id="1.25.40.10">
    <property type="entry name" value="Tetratricopeptide repeat domain"/>
    <property type="match status" value="1"/>
</dbReference>
<dbReference type="AlphaFoldDB" id="A0A2A2TL00"/>
<dbReference type="InterPro" id="IPR011990">
    <property type="entry name" value="TPR-like_helical_dom_sf"/>
</dbReference>
<comment type="caution">
    <text evidence="4">The sequence shown here is derived from an EMBL/GenBank/DDBJ whole genome shotgun (WGS) entry which is preliminary data.</text>
</comment>
<gene>
    <name evidence="4" type="ORF">CK510_09050</name>
</gene>
<evidence type="ECO:0000256" key="2">
    <source>
        <dbReference type="PROSITE-ProRule" id="PRU00339"/>
    </source>
</evidence>
<dbReference type="EMBL" id="NTFS01000072">
    <property type="protein sequence ID" value="PAX57181.1"/>
    <property type="molecule type" value="Genomic_DNA"/>
</dbReference>
<dbReference type="SUPFAM" id="SSF48452">
    <property type="entry name" value="TPR-like"/>
    <property type="match status" value="1"/>
</dbReference>
<dbReference type="InterPro" id="IPR019734">
    <property type="entry name" value="TPR_rpt"/>
</dbReference>
<feature type="domain" description="Protein SirB1 N-terminal" evidence="3">
    <location>
        <begin position="42"/>
        <end position="193"/>
    </location>
</feature>
<reference evidence="4 5" key="1">
    <citation type="submission" date="2017-08" db="EMBL/GenBank/DDBJ databases">
        <title>Draft genome sequence of filamentous cyanobacterium Calothrix elsteri CCALA 953.</title>
        <authorList>
            <person name="Gagunashvili A.N."/>
            <person name="Elster J."/>
            <person name="Andresson O.S."/>
        </authorList>
    </citation>
    <scope>NUCLEOTIDE SEQUENCE [LARGE SCALE GENOMIC DNA]</scope>
    <source>
        <strain evidence="4 5">CCALA 953</strain>
    </source>
</reference>
<dbReference type="PANTHER" id="PTHR31350:SF21">
    <property type="entry name" value="F-BOX ONLY PROTEIN 21"/>
    <property type="match status" value="1"/>
</dbReference>
<evidence type="ECO:0000313" key="5">
    <source>
        <dbReference type="Proteomes" id="UP000218238"/>
    </source>
</evidence>
<protein>
    <recommendedName>
        <fullName evidence="3">Protein SirB1 N-terminal domain-containing protein</fullName>
    </recommendedName>
</protein>
<proteinExistence type="inferred from homology"/>
<name>A0A2A2TL00_9CYAN</name>